<name>A0ACC2NBE0_9HYME</name>
<evidence type="ECO:0000313" key="2">
    <source>
        <dbReference type="Proteomes" id="UP001239111"/>
    </source>
</evidence>
<dbReference type="EMBL" id="CM056744">
    <property type="protein sequence ID" value="KAJ8668485.1"/>
    <property type="molecule type" value="Genomic_DNA"/>
</dbReference>
<reference evidence="1" key="1">
    <citation type="submission" date="2023-04" db="EMBL/GenBank/DDBJ databases">
        <title>A chromosome-level genome assembly of the parasitoid wasp Eretmocerus hayati.</title>
        <authorList>
            <person name="Zhong Y."/>
            <person name="Liu S."/>
            <person name="Liu Y."/>
        </authorList>
    </citation>
    <scope>NUCLEOTIDE SEQUENCE</scope>
    <source>
        <strain evidence="1">ZJU_SS_LIU_2023</strain>
    </source>
</reference>
<comment type="caution">
    <text evidence="1">The sequence shown here is derived from an EMBL/GenBank/DDBJ whole genome shotgun (WGS) entry which is preliminary data.</text>
</comment>
<accession>A0ACC2NBE0</accession>
<organism evidence="1 2">
    <name type="scientific">Eretmocerus hayati</name>
    <dbReference type="NCBI Taxonomy" id="131215"/>
    <lineage>
        <taxon>Eukaryota</taxon>
        <taxon>Metazoa</taxon>
        <taxon>Ecdysozoa</taxon>
        <taxon>Arthropoda</taxon>
        <taxon>Hexapoda</taxon>
        <taxon>Insecta</taxon>
        <taxon>Pterygota</taxon>
        <taxon>Neoptera</taxon>
        <taxon>Endopterygota</taxon>
        <taxon>Hymenoptera</taxon>
        <taxon>Apocrita</taxon>
        <taxon>Proctotrupomorpha</taxon>
        <taxon>Chalcidoidea</taxon>
        <taxon>Aphelinidae</taxon>
        <taxon>Aphelininae</taxon>
        <taxon>Eretmocerus</taxon>
    </lineage>
</organism>
<protein>
    <submittedName>
        <fullName evidence="1">Uncharacterized protein</fullName>
    </submittedName>
</protein>
<proteinExistence type="predicted"/>
<gene>
    <name evidence="1" type="ORF">QAD02_010148</name>
</gene>
<sequence length="292" mass="33279">MAEELNKCQKLNSTGCKEEDGSNKRCGAFHNWDISNRNKLFFIIENISIPASEIQPHQKRSIVSILYEGSDVKCSGNIIHESVILTWGPCIEDMNISKLRIKLYNSSEVSIGRISTTSDQKIALVLINTPDHLKESMDVLPLVKSSDQKLEGPVTLLGWYNHYLENVQSLNSASFELTEVEKSLCSEKMSIKKLDEYDVCARLPHSRVNLSQFYPIGAPIVQDGIQIGILATIDVENLLLLYRKIDKYRHDIVLLMKMYKLSQMPEHIYLNKTKNDKDSHGYQSVQYWVVGE</sequence>
<keyword evidence="2" id="KW-1185">Reference proteome</keyword>
<dbReference type="Proteomes" id="UP001239111">
    <property type="component" value="Chromosome 4"/>
</dbReference>
<evidence type="ECO:0000313" key="1">
    <source>
        <dbReference type="EMBL" id="KAJ8668485.1"/>
    </source>
</evidence>